<evidence type="ECO:0000256" key="3">
    <source>
        <dbReference type="ARBA" id="ARBA00022989"/>
    </source>
</evidence>
<dbReference type="Proteomes" id="UP000546235">
    <property type="component" value="Unassembled WGS sequence"/>
</dbReference>
<evidence type="ECO:0000256" key="1">
    <source>
        <dbReference type="ARBA" id="ARBA00004141"/>
    </source>
</evidence>
<keyword evidence="3" id="KW-1133">Transmembrane helix</keyword>
<keyword evidence="6" id="KW-0436">Ligase</keyword>
<keyword evidence="7" id="KW-1185">Reference proteome</keyword>
<dbReference type="InterPro" id="IPR012858">
    <property type="entry name" value="DC_STAMP-like"/>
</dbReference>
<dbReference type="GO" id="GO:0016020">
    <property type="term" value="C:membrane"/>
    <property type="evidence" value="ECO:0007669"/>
    <property type="project" value="UniProtKB-SubCell"/>
</dbReference>
<evidence type="ECO:0000313" key="7">
    <source>
        <dbReference type="Proteomes" id="UP000546235"/>
    </source>
</evidence>
<dbReference type="PANTHER" id="PTHR21041:SF17">
    <property type="entry name" value="E3 UBIQUITIN-PROTEIN LIGASE DCST1"/>
    <property type="match status" value="1"/>
</dbReference>
<dbReference type="AlphaFoldDB" id="A0A7K6THQ9"/>
<dbReference type="EMBL" id="VZSB01003326">
    <property type="protein sequence ID" value="NWX09425.1"/>
    <property type="molecule type" value="Genomic_DNA"/>
</dbReference>
<sequence length="249" mass="28628">KRTLLPLRQAELPTVIFPCRLAVQPLELQNMVVELLECIPPLLLLILACGLDHTLFTMLSIIQQHSYVQYSFHSSHHLAVHVTGTSLMAQLLRNTIGALNTSSDTHLETSNLGCLPQPRGMKKEDYVSTCLPLGALALLCLAQVYTYRLRRVIAAFFFPKREKSRVLFLYNKMLHQQEGFVHRQQKRIGRRARQHPGLGMSLLLWCSQRWPFLRRWVRGRCTVCEAPETHRDRLCPAPACGARYCRLCW</sequence>
<protein>
    <submittedName>
        <fullName evidence="6">DCST1 ligase</fullName>
    </submittedName>
</protein>
<feature type="domain" description="Dendritic cell-specific transmembrane protein-like" evidence="5">
    <location>
        <begin position="1"/>
        <end position="170"/>
    </location>
</feature>
<dbReference type="GO" id="GO:0016874">
    <property type="term" value="F:ligase activity"/>
    <property type="evidence" value="ECO:0007669"/>
    <property type="project" value="UniProtKB-KW"/>
</dbReference>
<keyword evidence="4" id="KW-0472">Membrane</keyword>
<feature type="non-terminal residue" evidence="6">
    <location>
        <position position="249"/>
    </location>
</feature>
<comment type="caution">
    <text evidence="6">The sequence shown here is derived from an EMBL/GenBank/DDBJ whole genome shotgun (WGS) entry which is preliminary data.</text>
</comment>
<reference evidence="6 7" key="1">
    <citation type="submission" date="2019-09" db="EMBL/GenBank/DDBJ databases">
        <title>Bird 10,000 Genomes (B10K) Project - Family phase.</title>
        <authorList>
            <person name="Zhang G."/>
        </authorList>
    </citation>
    <scope>NUCLEOTIDE SEQUENCE [LARGE SCALE GENOMIC DNA]</scope>
    <source>
        <strain evidence="6">OUT-0007</strain>
        <tissue evidence="6">Blood</tissue>
    </source>
</reference>
<evidence type="ECO:0000256" key="4">
    <source>
        <dbReference type="ARBA" id="ARBA00023136"/>
    </source>
</evidence>
<dbReference type="Pfam" id="PF07782">
    <property type="entry name" value="DC_STAMP"/>
    <property type="match status" value="1"/>
</dbReference>
<feature type="non-terminal residue" evidence="6">
    <location>
        <position position="1"/>
    </location>
</feature>
<evidence type="ECO:0000313" key="6">
    <source>
        <dbReference type="EMBL" id="NWX09425.1"/>
    </source>
</evidence>
<dbReference type="InterPro" id="IPR051856">
    <property type="entry name" value="CSR-E3_Ligase_Protein"/>
</dbReference>
<name>A0A7K6THQ9_CALNI</name>
<dbReference type="PANTHER" id="PTHR21041">
    <property type="entry name" value="DENDRITIC CELL-SPECIFIC TRANSMEMBRANE PROTEIN"/>
    <property type="match status" value="1"/>
</dbReference>
<accession>A0A7K6THQ9</accession>
<keyword evidence="2" id="KW-0812">Transmembrane</keyword>
<evidence type="ECO:0000259" key="5">
    <source>
        <dbReference type="Pfam" id="PF07782"/>
    </source>
</evidence>
<comment type="subcellular location">
    <subcellularLocation>
        <location evidence="1">Membrane</location>
        <topology evidence="1">Multi-pass membrane protein</topology>
    </subcellularLocation>
</comment>
<proteinExistence type="predicted"/>
<gene>
    <name evidence="6" type="primary">Dcst1</name>
    <name evidence="6" type="ORF">CALNIC_R13061</name>
</gene>
<organism evidence="6 7">
    <name type="scientific">Caloenas nicobarica</name>
    <name type="common">Nicobar pigeon</name>
    <dbReference type="NCBI Taxonomy" id="187106"/>
    <lineage>
        <taxon>Eukaryota</taxon>
        <taxon>Metazoa</taxon>
        <taxon>Chordata</taxon>
        <taxon>Craniata</taxon>
        <taxon>Vertebrata</taxon>
        <taxon>Euteleostomi</taxon>
        <taxon>Archelosauria</taxon>
        <taxon>Archosauria</taxon>
        <taxon>Dinosauria</taxon>
        <taxon>Saurischia</taxon>
        <taxon>Theropoda</taxon>
        <taxon>Coelurosauria</taxon>
        <taxon>Aves</taxon>
        <taxon>Neognathae</taxon>
        <taxon>Neoaves</taxon>
        <taxon>Columbimorphae</taxon>
        <taxon>Columbiformes</taxon>
        <taxon>Columbidae</taxon>
        <taxon>Caloenas</taxon>
    </lineage>
</organism>
<evidence type="ECO:0000256" key="2">
    <source>
        <dbReference type="ARBA" id="ARBA00022692"/>
    </source>
</evidence>